<feature type="region of interest" description="Disordered" evidence="1">
    <location>
        <begin position="70"/>
        <end position="118"/>
    </location>
</feature>
<protein>
    <recommendedName>
        <fullName evidence="2">RYYR-CCHC domain-containing protein</fullName>
    </recommendedName>
</protein>
<proteinExistence type="predicted"/>
<keyword evidence="4" id="KW-1185">Reference proteome</keyword>
<name>A0AA39M004_9BILA</name>
<evidence type="ECO:0000259" key="2">
    <source>
        <dbReference type="Pfam" id="PF23674"/>
    </source>
</evidence>
<comment type="caution">
    <text evidence="3">The sequence shown here is derived from an EMBL/GenBank/DDBJ whole genome shotgun (WGS) entry which is preliminary data.</text>
</comment>
<feature type="region of interest" description="Disordered" evidence="1">
    <location>
        <begin position="306"/>
        <end position="331"/>
    </location>
</feature>
<reference evidence="3" key="1">
    <citation type="submission" date="2023-06" db="EMBL/GenBank/DDBJ databases">
        <title>Genomic analysis of the entomopathogenic nematode Steinernema hermaphroditum.</title>
        <authorList>
            <person name="Schwarz E.M."/>
            <person name="Heppert J.K."/>
            <person name="Baniya A."/>
            <person name="Schwartz H.T."/>
            <person name="Tan C.-H."/>
            <person name="Antoshechkin I."/>
            <person name="Sternberg P.W."/>
            <person name="Goodrich-Blair H."/>
            <person name="Dillman A.R."/>
        </authorList>
    </citation>
    <scope>NUCLEOTIDE SEQUENCE</scope>
    <source>
        <strain evidence="3">PS9179</strain>
        <tissue evidence="3">Whole animal</tissue>
    </source>
</reference>
<dbReference type="AlphaFoldDB" id="A0AA39M004"/>
<dbReference type="Pfam" id="PF23674">
    <property type="entry name" value="RYYR-CCHC"/>
    <property type="match status" value="1"/>
</dbReference>
<accession>A0AA39M004</accession>
<evidence type="ECO:0000313" key="4">
    <source>
        <dbReference type="Proteomes" id="UP001175271"/>
    </source>
</evidence>
<evidence type="ECO:0000313" key="3">
    <source>
        <dbReference type="EMBL" id="KAK0415802.1"/>
    </source>
</evidence>
<dbReference type="InterPro" id="IPR057001">
    <property type="entry name" value="RYYR-CCHC"/>
</dbReference>
<dbReference type="EMBL" id="JAUCMV010000002">
    <property type="protein sequence ID" value="KAK0415802.1"/>
    <property type="molecule type" value="Genomic_DNA"/>
</dbReference>
<gene>
    <name evidence="3" type="ORF">QR680_012128</name>
</gene>
<dbReference type="Proteomes" id="UP001175271">
    <property type="component" value="Unassembled WGS sequence"/>
</dbReference>
<organism evidence="3 4">
    <name type="scientific">Steinernema hermaphroditum</name>
    <dbReference type="NCBI Taxonomy" id="289476"/>
    <lineage>
        <taxon>Eukaryota</taxon>
        <taxon>Metazoa</taxon>
        <taxon>Ecdysozoa</taxon>
        <taxon>Nematoda</taxon>
        <taxon>Chromadorea</taxon>
        <taxon>Rhabditida</taxon>
        <taxon>Tylenchina</taxon>
        <taxon>Panagrolaimomorpha</taxon>
        <taxon>Strongyloidoidea</taxon>
        <taxon>Steinernematidae</taxon>
        <taxon>Steinernema</taxon>
    </lineage>
</organism>
<feature type="domain" description="RYYR-CCHC" evidence="2">
    <location>
        <begin position="213"/>
        <end position="284"/>
    </location>
</feature>
<evidence type="ECO:0000256" key="1">
    <source>
        <dbReference type="SAM" id="MobiDB-lite"/>
    </source>
</evidence>
<sequence length="355" mass="40159">MVPAPTPSAKVRRTRIDYDSPEVQAIVESVPESMTYREASERISALIGRRIDSGNLYRYCKRRKIQTRSQLSNRFQEIPPDEERGTISTDQENRAPSVEIIDDEEPQTSQSSSAEPSPAWVKAILEGQKRLEQSVQRLEQKFTADVQRLEAAINSLVPVAVHGTDPQGQRVFYEIHEDPNSVSFNGYDPHFPSTSQTLPNPAPGEPFELVLSRGKLPALRVTDPSGNVVRLYRQGGKGRPGSNTLYYRCSRCDNLYGKRDSTAKVKFVNGRPASTLFPTHHEQCKGLTPCAAEELQARREEKAIKKARRAESNRISQSNHTDNDENNNDNTAECFQQKLDSLRDWREIDIETLEY</sequence>